<protein>
    <recommendedName>
        <fullName evidence="3">SHS2 domain-containing protein</fullName>
    </recommendedName>
</protein>
<dbReference type="InterPro" id="IPR043129">
    <property type="entry name" value="ATPase_NBD"/>
</dbReference>
<organism evidence="1 2">
    <name type="scientific">Candidatus Kerfeldbacteria bacterium RIFCSPHIGHO2_12_FULL_48_17</name>
    <dbReference type="NCBI Taxonomy" id="1798542"/>
    <lineage>
        <taxon>Bacteria</taxon>
        <taxon>Candidatus Kerfeldiibacteriota</taxon>
    </lineage>
</organism>
<gene>
    <name evidence="1" type="ORF">A3F54_02080</name>
</gene>
<proteinExistence type="predicted"/>
<dbReference type="EMBL" id="MHKD01000044">
    <property type="protein sequence ID" value="OGY81414.1"/>
    <property type="molecule type" value="Genomic_DNA"/>
</dbReference>
<reference evidence="1 2" key="1">
    <citation type="journal article" date="2016" name="Nat. Commun.">
        <title>Thousands of microbial genomes shed light on interconnected biogeochemical processes in an aquifer system.</title>
        <authorList>
            <person name="Anantharaman K."/>
            <person name="Brown C.T."/>
            <person name="Hug L.A."/>
            <person name="Sharon I."/>
            <person name="Castelle C.J."/>
            <person name="Probst A.J."/>
            <person name="Thomas B.C."/>
            <person name="Singh A."/>
            <person name="Wilkins M.J."/>
            <person name="Karaoz U."/>
            <person name="Brodie E.L."/>
            <person name="Williams K.H."/>
            <person name="Hubbard S.S."/>
            <person name="Banfield J.F."/>
        </authorList>
    </citation>
    <scope>NUCLEOTIDE SEQUENCE [LARGE SCALE GENOMIC DNA]</scope>
</reference>
<accession>A0A1G2AWX1</accession>
<evidence type="ECO:0000313" key="2">
    <source>
        <dbReference type="Proteomes" id="UP000176952"/>
    </source>
</evidence>
<dbReference type="AlphaFoldDB" id="A0A1G2AWX1"/>
<dbReference type="Pfam" id="PF11104">
    <property type="entry name" value="PilM_2"/>
    <property type="match status" value="1"/>
</dbReference>
<sequence>MMFRFQPKFFSIQLTLNSMRLIVLRSGRIRHFAQFTSDTPFLKDGVWQKQTAQDFLKEKLATIAGLHGNTVALSLPEDKTFTKVLTLNKKIDLGNEKDILTEIEQYIPVPIQDVYADWQMVSSGIDRTAIAFTASEKKFVDDLLSIFSQLDLQVLALEPESHSLVRALLPEHARSEAVCLLEIEETHSTCVVQEGGVIYFSRRVPNGSWQNLCRSVRESCQFFTSHLSPAQRPVDHILLCGIRTPTDGDSLQQIAKLLKYPVFLAQPWGKRKPPASLKNDVTAYAFSVALGLSLRT</sequence>
<name>A0A1G2AWX1_9BACT</name>
<dbReference type="STRING" id="1798542.A3F54_02080"/>
<dbReference type="SUPFAM" id="SSF53067">
    <property type="entry name" value="Actin-like ATPase domain"/>
    <property type="match status" value="1"/>
</dbReference>
<dbReference type="InterPro" id="IPR005883">
    <property type="entry name" value="PilM"/>
</dbReference>
<evidence type="ECO:0000313" key="1">
    <source>
        <dbReference type="EMBL" id="OGY81414.1"/>
    </source>
</evidence>
<evidence type="ECO:0008006" key="3">
    <source>
        <dbReference type="Google" id="ProtNLM"/>
    </source>
</evidence>
<dbReference type="Gene3D" id="3.30.1490.300">
    <property type="match status" value="1"/>
</dbReference>
<dbReference type="Gene3D" id="3.30.420.40">
    <property type="match status" value="2"/>
</dbReference>
<comment type="caution">
    <text evidence="1">The sequence shown here is derived from an EMBL/GenBank/DDBJ whole genome shotgun (WGS) entry which is preliminary data.</text>
</comment>
<dbReference type="Proteomes" id="UP000176952">
    <property type="component" value="Unassembled WGS sequence"/>
</dbReference>